<keyword evidence="3" id="KW-0238">DNA-binding</keyword>
<dbReference type="CDD" id="cd08422">
    <property type="entry name" value="PBP2_CrgA_like"/>
    <property type="match status" value="1"/>
</dbReference>
<dbReference type="Proteomes" id="UP000019146">
    <property type="component" value="Chromosome 2"/>
</dbReference>
<dbReference type="AlphaFoldDB" id="A0A0P0RGT3"/>
<evidence type="ECO:0000256" key="2">
    <source>
        <dbReference type="ARBA" id="ARBA00023015"/>
    </source>
</evidence>
<reference evidence="6 7" key="1">
    <citation type="journal article" date="2014" name="Genome Announc.">
        <title>Draft Genome Sequence of the Haloacid-Degrading Burkholderia caribensis Strain MBA4.</title>
        <authorList>
            <person name="Pan Y."/>
            <person name="Kong K.F."/>
            <person name="Tsang J.S."/>
        </authorList>
    </citation>
    <scope>NUCLEOTIDE SEQUENCE [LARGE SCALE GENOMIC DNA]</scope>
    <source>
        <strain evidence="6 7">MBA4</strain>
    </source>
</reference>
<dbReference type="InterPro" id="IPR036388">
    <property type="entry name" value="WH-like_DNA-bd_sf"/>
</dbReference>
<proteinExistence type="inferred from homology"/>
<evidence type="ECO:0000259" key="5">
    <source>
        <dbReference type="PROSITE" id="PS50931"/>
    </source>
</evidence>
<dbReference type="PROSITE" id="PS50931">
    <property type="entry name" value="HTH_LYSR"/>
    <property type="match status" value="1"/>
</dbReference>
<dbReference type="Gene3D" id="1.10.10.10">
    <property type="entry name" value="Winged helix-like DNA-binding domain superfamily/Winged helix DNA-binding domain"/>
    <property type="match status" value="1"/>
</dbReference>
<gene>
    <name evidence="6" type="ORF">K788_0006346</name>
</gene>
<evidence type="ECO:0000313" key="7">
    <source>
        <dbReference type="Proteomes" id="UP000019146"/>
    </source>
</evidence>
<feature type="domain" description="HTH lysR-type" evidence="5">
    <location>
        <begin position="1"/>
        <end position="58"/>
    </location>
</feature>
<dbReference type="InterPro" id="IPR000847">
    <property type="entry name" value="LysR_HTH_N"/>
</dbReference>
<dbReference type="SUPFAM" id="SSF46785">
    <property type="entry name" value="Winged helix' DNA-binding domain"/>
    <property type="match status" value="1"/>
</dbReference>
<sequence length="314" mass="35503">MDLNDVRIFVSVVQTGSLVNAASRMGVPLATISRRIRALEKELNVQLLERSARGTRLTDAGARLYQHASLGVEILKDGEEAVVSDQAMLKGRLRLSLPPAFDIWWDLLHDFQRRYPDIRLHVYTTERRVDLIEEGIDVALRVGAIAHEAMVARRMLSYRHVLVASPQLIERFGMPHEPSALTRLPCALWNRAPNDANTWQLGKTTVEPHIVLTTNDYAQLRHRVLNGEFVTELPPFLAAEPIRQGRLVPLLPAYPLPDQQVNLLYPSHRHPSAIVRTYLEFCQSRIAWFVDQCAIDWKSSSQDASAPDSLAQSK</sequence>
<dbReference type="InterPro" id="IPR005119">
    <property type="entry name" value="LysR_subst-bd"/>
</dbReference>
<dbReference type="Gene3D" id="3.40.190.290">
    <property type="match status" value="1"/>
</dbReference>
<name>A0A0P0RGT3_9BURK</name>
<dbReference type="RefSeq" id="WP_035999824.1">
    <property type="nucleotide sequence ID" value="NZ_CP012747.1"/>
</dbReference>
<dbReference type="GO" id="GO:0006351">
    <property type="term" value="P:DNA-templated transcription"/>
    <property type="evidence" value="ECO:0007669"/>
    <property type="project" value="TreeGrafter"/>
</dbReference>
<dbReference type="GO" id="GO:0003700">
    <property type="term" value="F:DNA-binding transcription factor activity"/>
    <property type="evidence" value="ECO:0007669"/>
    <property type="project" value="InterPro"/>
</dbReference>
<dbReference type="InterPro" id="IPR036390">
    <property type="entry name" value="WH_DNA-bd_sf"/>
</dbReference>
<dbReference type="PANTHER" id="PTHR30537">
    <property type="entry name" value="HTH-TYPE TRANSCRIPTIONAL REGULATOR"/>
    <property type="match status" value="1"/>
</dbReference>
<evidence type="ECO:0000256" key="4">
    <source>
        <dbReference type="ARBA" id="ARBA00023163"/>
    </source>
</evidence>
<organism evidence="6 7">
    <name type="scientific">Paraburkholderia caribensis MBA4</name>
    <dbReference type="NCBI Taxonomy" id="1323664"/>
    <lineage>
        <taxon>Bacteria</taxon>
        <taxon>Pseudomonadati</taxon>
        <taxon>Pseudomonadota</taxon>
        <taxon>Betaproteobacteria</taxon>
        <taxon>Burkholderiales</taxon>
        <taxon>Burkholderiaceae</taxon>
        <taxon>Paraburkholderia</taxon>
    </lineage>
</organism>
<dbReference type="PANTHER" id="PTHR30537:SF5">
    <property type="entry name" value="HTH-TYPE TRANSCRIPTIONAL ACTIVATOR TTDR-RELATED"/>
    <property type="match status" value="1"/>
</dbReference>
<keyword evidence="4" id="KW-0804">Transcription</keyword>
<dbReference type="Pfam" id="PF03466">
    <property type="entry name" value="LysR_substrate"/>
    <property type="match status" value="1"/>
</dbReference>
<dbReference type="EMBL" id="CP012747">
    <property type="protein sequence ID" value="ALL67708.1"/>
    <property type="molecule type" value="Genomic_DNA"/>
</dbReference>
<dbReference type="GeneID" id="69971499"/>
<dbReference type="Pfam" id="PF00126">
    <property type="entry name" value="HTH_1"/>
    <property type="match status" value="1"/>
</dbReference>
<protein>
    <submittedName>
        <fullName evidence="6">Transcriptional regulator</fullName>
    </submittedName>
</protein>
<accession>A0A0P0RGT3</accession>
<dbReference type="SUPFAM" id="SSF53850">
    <property type="entry name" value="Periplasmic binding protein-like II"/>
    <property type="match status" value="1"/>
</dbReference>
<comment type="similarity">
    <text evidence="1">Belongs to the LysR transcriptional regulatory family.</text>
</comment>
<keyword evidence="2" id="KW-0805">Transcription regulation</keyword>
<dbReference type="FunFam" id="1.10.10.10:FF:000001">
    <property type="entry name" value="LysR family transcriptional regulator"/>
    <property type="match status" value="1"/>
</dbReference>
<evidence type="ECO:0000313" key="6">
    <source>
        <dbReference type="EMBL" id="ALL67708.1"/>
    </source>
</evidence>
<dbReference type="InterPro" id="IPR058163">
    <property type="entry name" value="LysR-type_TF_proteobact-type"/>
</dbReference>
<dbReference type="GO" id="GO:0043565">
    <property type="term" value="F:sequence-specific DNA binding"/>
    <property type="evidence" value="ECO:0007669"/>
    <property type="project" value="TreeGrafter"/>
</dbReference>
<evidence type="ECO:0000256" key="1">
    <source>
        <dbReference type="ARBA" id="ARBA00009437"/>
    </source>
</evidence>
<evidence type="ECO:0000256" key="3">
    <source>
        <dbReference type="ARBA" id="ARBA00023125"/>
    </source>
</evidence>
<dbReference type="KEGG" id="bcai:K788_0006346"/>